<evidence type="ECO:0000313" key="15">
    <source>
        <dbReference type="Proteomes" id="UP001162834"/>
    </source>
</evidence>
<dbReference type="InterPro" id="IPR043130">
    <property type="entry name" value="CDP-OH_PTrfase_TM_dom"/>
</dbReference>
<dbReference type="PIRSF" id="PIRSF000847">
    <property type="entry name" value="Phos_ph_gly_syn"/>
    <property type="match status" value="1"/>
</dbReference>
<dbReference type="AlphaFoldDB" id="A0A9E7C3J2"/>
<protein>
    <recommendedName>
        <fullName evidence="11">CDP-diacylglycerol--glycerol-3-phosphate 3-phosphatidyltransferase</fullName>
        <ecNumber evidence="11">2.7.8.5</ecNumber>
    </recommendedName>
</protein>
<dbReference type="InterPro" id="IPR000462">
    <property type="entry name" value="CDP-OH_P_trans"/>
</dbReference>
<dbReference type="InterPro" id="IPR004570">
    <property type="entry name" value="Phosphatidylglycerol_P_synth"/>
</dbReference>
<keyword evidence="5 13" id="KW-0812">Transmembrane</keyword>
<keyword evidence="10" id="KW-1208">Phospholipid metabolism</keyword>
<dbReference type="KEGG" id="sbae:DSM104329_04841"/>
<proteinExistence type="inferred from homology"/>
<feature type="transmembrane region" description="Helical" evidence="13">
    <location>
        <begin position="34"/>
        <end position="54"/>
    </location>
</feature>
<accession>A0A9E7C3J2</accession>
<dbReference type="GO" id="GO:0008444">
    <property type="term" value="F:CDP-diacylglycerol-glycerol-3-phosphate 3-phosphatidyltransferase activity"/>
    <property type="evidence" value="ECO:0007669"/>
    <property type="project" value="UniProtKB-UniRule"/>
</dbReference>
<dbReference type="GO" id="GO:0016020">
    <property type="term" value="C:membrane"/>
    <property type="evidence" value="ECO:0007669"/>
    <property type="project" value="UniProtKB-SubCell"/>
</dbReference>
<feature type="transmembrane region" description="Helical" evidence="13">
    <location>
        <begin position="74"/>
        <end position="99"/>
    </location>
</feature>
<evidence type="ECO:0000256" key="4">
    <source>
        <dbReference type="ARBA" id="ARBA00022679"/>
    </source>
</evidence>
<dbReference type="PROSITE" id="PS00379">
    <property type="entry name" value="CDP_ALCOHOL_P_TRANSF"/>
    <property type="match status" value="1"/>
</dbReference>
<dbReference type="RefSeq" id="WP_259312435.1">
    <property type="nucleotide sequence ID" value="NZ_CP087164.1"/>
</dbReference>
<evidence type="ECO:0000256" key="9">
    <source>
        <dbReference type="ARBA" id="ARBA00023209"/>
    </source>
</evidence>
<dbReference type="EC" id="2.7.8.5" evidence="11"/>
<keyword evidence="7" id="KW-0443">Lipid metabolism</keyword>
<keyword evidence="9" id="KW-0594">Phospholipid biosynthesis</keyword>
<evidence type="ECO:0000256" key="2">
    <source>
        <dbReference type="ARBA" id="ARBA00010441"/>
    </source>
</evidence>
<evidence type="ECO:0000256" key="7">
    <source>
        <dbReference type="ARBA" id="ARBA00023098"/>
    </source>
</evidence>
<dbReference type="PANTHER" id="PTHR14269">
    <property type="entry name" value="CDP-DIACYLGLYCEROL--GLYCEROL-3-PHOSPHATE 3-PHOSPHATIDYLTRANSFERASE-RELATED"/>
    <property type="match status" value="1"/>
</dbReference>
<dbReference type="EMBL" id="CP087164">
    <property type="protein sequence ID" value="UGS38413.1"/>
    <property type="molecule type" value="Genomic_DNA"/>
</dbReference>
<evidence type="ECO:0000256" key="3">
    <source>
        <dbReference type="ARBA" id="ARBA00022516"/>
    </source>
</evidence>
<evidence type="ECO:0000256" key="10">
    <source>
        <dbReference type="ARBA" id="ARBA00023264"/>
    </source>
</evidence>
<comment type="subcellular location">
    <subcellularLocation>
        <location evidence="1">Membrane</location>
        <topology evidence="1">Multi-pass membrane protein</topology>
    </subcellularLocation>
</comment>
<dbReference type="InterPro" id="IPR050324">
    <property type="entry name" value="CDP-alcohol_PTase-I"/>
</dbReference>
<feature type="transmembrane region" description="Helical" evidence="13">
    <location>
        <begin position="128"/>
        <end position="144"/>
    </location>
</feature>
<evidence type="ECO:0000256" key="13">
    <source>
        <dbReference type="SAM" id="Phobius"/>
    </source>
</evidence>
<gene>
    <name evidence="14" type="primary">pgsA</name>
    <name evidence="14" type="ORF">DSM104329_04841</name>
</gene>
<evidence type="ECO:0000256" key="12">
    <source>
        <dbReference type="RuleBase" id="RU003750"/>
    </source>
</evidence>
<dbReference type="Gene3D" id="1.20.120.1760">
    <property type="match status" value="1"/>
</dbReference>
<evidence type="ECO:0000256" key="1">
    <source>
        <dbReference type="ARBA" id="ARBA00004141"/>
    </source>
</evidence>
<name>A0A9E7C3J2_9ACTN</name>
<keyword evidence="3" id="KW-0444">Lipid biosynthesis</keyword>
<dbReference type="GO" id="GO:0046474">
    <property type="term" value="P:glycerophospholipid biosynthetic process"/>
    <property type="evidence" value="ECO:0007669"/>
    <property type="project" value="TreeGrafter"/>
</dbReference>
<feature type="transmembrane region" description="Helical" evidence="13">
    <location>
        <begin position="150"/>
        <end position="169"/>
    </location>
</feature>
<evidence type="ECO:0000256" key="6">
    <source>
        <dbReference type="ARBA" id="ARBA00022989"/>
    </source>
</evidence>
<dbReference type="Pfam" id="PF01066">
    <property type="entry name" value="CDP-OH_P_transf"/>
    <property type="match status" value="1"/>
</dbReference>
<dbReference type="Proteomes" id="UP001162834">
    <property type="component" value="Chromosome"/>
</dbReference>
<sequence length="190" mass="20289">MFPINIPNVLTLLRILLVPVVVVALLDETPNGDLLAAIVFALASITDWVDGYIARSRGAVTTFGKLMDPVADKLLVVAALVALVSLDRLPAWVAMVIIARELAVTMSRMAVGSQGVVISANRWGKVKTALQVATIFLLIAVSGSPVWLDALVYVTVAVTVMSGVEYFFGLRRTLAARDRARTRDGESAGV</sequence>
<comment type="similarity">
    <text evidence="2 12">Belongs to the CDP-alcohol phosphatidyltransferase class-I family.</text>
</comment>
<keyword evidence="4 12" id="KW-0808">Transferase</keyword>
<keyword evidence="15" id="KW-1185">Reference proteome</keyword>
<dbReference type="NCBIfam" id="TIGR00560">
    <property type="entry name" value="pgsA"/>
    <property type="match status" value="1"/>
</dbReference>
<evidence type="ECO:0000256" key="11">
    <source>
        <dbReference type="NCBIfam" id="TIGR00560"/>
    </source>
</evidence>
<evidence type="ECO:0000256" key="5">
    <source>
        <dbReference type="ARBA" id="ARBA00022692"/>
    </source>
</evidence>
<dbReference type="PANTHER" id="PTHR14269:SF62">
    <property type="entry name" value="CDP-DIACYLGLYCEROL--GLYCEROL-3-PHOSPHATE 3-PHOSPHATIDYLTRANSFERASE 1, CHLOROPLASTIC"/>
    <property type="match status" value="1"/>
</dbReference>
<evidence type="ECO:0000313" key="14">
    <source>
        <dbReference type="EMBL" id="UGS38413.1"/>
    </source>
</evidence>
<organism evidence="14 15">
    <name type="scientific">Capillimicrobium parvum</name>
    <dbReference type="NCBI Taxonomy" id="2884022"/>
    <lineage>
        <taxon>Bacteria</taxon>
        <taxon>Bacillati</taxon>
        <taxon>Actinomycetota</taxon>
        <taxon>Thermoleophilia</taxon>
        <taxon>Solirubrobacterales</taxon>
        <taxon>Capillimicrobiaceae</taxon>
        <taxon>Capillimicrobium</taxon>
    </lineage>
</organism>
<dbReference type="InterPro" id="IPR048254">
    <property type="entry name" value="CDP_ALCOHOL_P_TRANSF_CS"/>
</dbReference>
<evidence type="ECO:0000256" key="8">
    <source>
        <dbReference type="ARBA" id="ARBA00023136"/>
    </source>
</evidence>
<reference evidence="14" key="1">
    <citation type="journal article" date="2022" name="Int. J. Syst. Evol. Microbiol.">
        <title>Pseudomonas aegrilactucae sp. nov. and Pseudomonas morbosilactucae sp. nov., pathogens causing bacterial rot of lettuce in Japan.</title>
        <authorList>
            <person name="Sawada H."/>
            <person name="Fujikawa T."/>
            <person name="Satou M."/>
        </authorList>
    </citation>
    <scope>NUCLEOTIDE SEQUENCE</scope>
    <source>
        <strain evidence="14">0166_1</strain>
    </source>
</reference>
<feature type="transmembrane region" description="Helical" evidence="13">
    <location>
        <begin position="6"/>
        <end position="27"/>
    </location>
</feature>
<keyword evidence="8 13" id="KW-0472">Membrane</keyword>
<keyword evidence="6 13" id="KW-1133">Transmembrane helix</keyword>